<keyword evidence="4" id="KW-0812">Transmembrane</keyword>
<keyword evidence="4" id="KW-0472">Membrane</keyword>
<protein>
    <recommendedName>
        <fullName evidence="5">Methyl-accepting transducer domain-containing protein</fullName>
    </recommendedName>
</protein>
<keyword evidence="1 3" id="KW-0807">Transducer</keyword>
<dbReference type="RefSeq" id="WP_037549656.1">
    <property type="nucleotide sequence ID" value="NZ_JNUP01000071.1"/>
</dbReference>
<dbReference type="InterPro" id="IPR004090">
    <property type="entry name" value="Chemotax_Me-accpt_rcpt"/>
</dbReference>
<accession>A0A098QSY4</accession>
<dbReference type="PRINTS" id="PR00260">
    <property type="entry name" value="CHEMTRNSDUCR"/>
</dbReference>
<dbReference type="GO" id="GO:0016020">
    <property type="term" value="C:membrane"/>
    <property type="evidence" value="ECO:0007669"/>
    <property type="project" value="InterPro"/>
</dbReference>
<dbReference type="Gene3D" id="1.10.287.950">
    <property type="entry name" value="Methyl-accepting chemotaxis protein"/>
    <property type="match status" value="1"/>
</dbReference>
<evidence type="ECO:0000256" key="2">
    <source>
        <dbReference type="ARBA" id="ARBA00029447"/>
    </source>
</evidence>
<evidence type="ECO:0000313" key="7">
    <source>
        <dbReference type="Proteomes" id="UP000029692"/>
    </source>
</evidence>
<dbReference type="SMART" id="SM00283">
    <property type="entry name" value="MA"/>
    <property type="match status" value="1"/>
</dbReference>
<dbReference type="InterPro" id="IPR004089">
    <property type="entry name" value="MCPsignal_dom"/>
</dbReference>
<dbReference type="GO" id="GO:0007165">
    <property type="term" value="P:signal transduction"/>
    <property type="evidence" value="ECO:0007669"/>
    <property type="project" value="UniProtKB-KW"/>
</dbReference>
<feature type="transmembrane region" description="Helical" evidence="4">
    <location>
        <begin position="35"/>
        <end position="56"/>
    </location>
</feature>
<dbReference type="PROSITE" id="PS50111">
    <property type="entry name" value="CHEMOTAXIS_TRANSDUC_2"/>
    <property type="match status" value="1"/>
</dbReference>
<keyword evidence="7" id="KW-1185">Reference proteome</keyword>
<reference evidence="6 7" key="1">
    <citation type="submission" date="2014-05" db="EMBL/GenBank/DDBJ databases">
        <title>De novo Genome Sequence of Spirocheata sp.</title>
        <authorList>
            <person name="Shivani Y."/>
            <person name="Subhash Y."/>
            <person name="Tushar L."/>
            <person name="Sasikala C."/>
            <person name="Ramana C.V."/>
        </authorList>
    </citation>
    <scope>NUCLEOTIDE SEQUENCE [LARGE SCALE GENOMIC DNA]</scope>
    <source>
        <strain evidence="6 7">JC230</strain>
    </source>
</reference>
<feature type="domain" description="Methyl-accepting transducer" evidence="5">
    <location>
        <begin position="128"/>
        <end position="364"/>
    </location>
</feature>
<dbReference type="Proteomes" id="UP000029692">
    <property type="component" value="Unassembled WGS sequence"/>
</dbReference>
<dbReference type="AlphaFoldDB" id="A0A098QSY4"/>
<evidence type="ECO:0000256" key="3">
    <source>
        <dbReference type="PROSITE-ProRule" id="PRU00284"/>
    </source>
</evidence>
<dbReference type="PANTHER" id="PTHR32089:SF112">
    <property type="entry name" value="LYSOZYME-LIKE PROTEIN-RELATED"/>
    <property type="match status" value="1"/>
</dbReference>
<dbReference type="Pfam" id="PF00015">
    <property type="entry name" value="MCPsignal"/>
    <property type="match status" value="1"/>
</dbReference>
<dbReference type="PANTHER" id="PTHR32089">
    <property type="entry name" value="METHYL-ACCEPTING CHEMOTAXIS PROTEIN MCPB"/>
    <property type="match status" value="1"/>
</dbReference>
<dbReference type="GO" id="GO:0004888">
    <property type="term" value="F:transmembrane signaling receptor activity"/>
    <property type="evidence" value="ECO:0007669"/>
    <property type="project" value="InterPro"/>
</dbReference>
<comment type="similarity">
    <text evidence="2">Belongs to the methyl-accepting chemotaxis (MCP) protein family.</text>
</comment>
<keyword evidence="4" id="KW-1133">Transmembrane helix</keyword>
<dbReference type="STRING" id="1480694.DC28_13680"/>
<dbReference type="eggNOG" id="COG0840">
    <property type="taxonomic scope" value="Bacteria"/>
</dbReference>
<evidence type="ECO:0000259" key="5">
    <source>
        <dbReference type="PROSITE" id="PS50111"/>
    </source>
</evidence>
<gene>
    <name evidence="6" type="ORF">DC28_13680</name>
</gene>
<sequence length="415" mass="45512">MATPRSFRGLPFLYGFLVYLVFLAPQLLAHQVAPGLFIFLGFLLPLGPGVLVVWGLGERRRRAAAEQNLAKNQNRLQEDLGRTQATFIRMSEIQVELFESIALTSNSIDDIAEHLRQTIALVEQVDSTVDQSRGRGSELVENVQRVAQGLGRQTEAVSRSVARVEEMIRAIEELRVQKQQDHASVEQLAGVFAQGEENLGATVLSIQRVSDLSQSILEINGIISGIASQTNLLAMNAAIEAAHAGDQGRGFSVVADEIRKLAEHTAGHVKTSQDTLKAISQEISRSTALAQDTEQSFTLVRSHLEESKQSSSTMMNQLHDYHEANQGILSSLDETLSLTRQIDELASQVSAQADQMMADLETLTAHSHRARSNAQGMIHRNTQAQEAMAAVDERSEQTNELNDQAMALLAELLES</sequence>
<evidence type="ECO:0000256" key="1">
    <source>
        <dbReference type="ARBA" id="ARBA00023224"/>
    </source>
</evidence>
<dbReference type="EMBL" id="JNUP01000071">
    <property type="protein sequence ID" value="KGE70980.1"/>
    <property type="molecule type" value="Genomic_DNA"/>
</dbReference>
<dbReference type="SUPFAM" id="SSF58104">
    <property type="entry name" value="Methyl-accepting chemotaxis protein (MCP) signaling domain"/>
    <property type="match status" value="1"/>
</dbReference>
<organism evidence="6 7">
    <name type="scientific">Spirochaeta lutea</name>
    <dbReference type="NCBI Taxonomy" id="1480694"/>
    <lineage>
        <taxon>Bacteria</taxon>
        <taxon>Pseudomonadati</taxon>
        <taxon>Spirochaetota</taxon>
        <taxon>Spirochaetia</taxon>
        <taxon>Spirochaetales</taxon>
        <taxon>Spirochaetaceae</taxon>
        <taxon>Spirochaeta</taxon>
    </lineage>
</organism>
<comment type="caution">
    <text evidence="6">The sequence shown here is derived from an EMBL/GenBank/DDBJ whole genome shotgun (WGS) entry which is preliminary data.</text>
</comment>
<feature type="transmembrane region" description="Helical" evidence="4">
    <location>
        <begin position="12"/>
        <end position="29"/>
    </location>
</feature>
<dbReference type="OrthoDB" id="9814363at2"/>
<dbReference type="GO" id="GO:0006935">
    <property type="term" value="P:chemotaxis"/>
    <property type="evidence" value="ECO:0007669"/>
    <property type="project" value="InterPro"/>
</dbReference>
<evidence type="ECO:0000256" key="4">
    <source>
        <dbReference type="SAM" id="Phobius"/>
    </source>
</evidence>
<evidence type="ECO:0000313" key="6">
    <source>
        <dbReference type="EMBL" id="KGE70980.1"/>
    </source>
</evidence>
<proteinExistence type="inferred from homology"/>
<name>A0A098QSY4_9SPIO</name>